<comment type="caution">
    <text evidence="1">The sequence shown here is derived from an EMBL/GenBank/DDBJ whole genome shotgun (WGS) entry which is preliminary data.</text>
</comment>
<organism evidence="1 2">
    <name type="scientific">Bauhinia variegata</name>
    <name type="common">Purple orchid tree</name>
    <name type="synonym">Phanera variegata</name>
    <dbReference type="NCBI Taxonomy" id="167791"/>
    <lineage>
        <taxon>Eukaryota</taxon>
        <taxon>Viridiplantae</taxon>
        <taxon>Streptophyta</taxon>
        <taxon>Embryophyta</taxon>
        <taxon>Tracheophyta</taxon>
        <taxon>Spermatophyta</taxon>
        <taxon>Magnoliopsida</taxon>
        <taxon>eudicotyledons</taxon>
        <taxon>Gunneridae</taxon>
        <taxon>Pentapetalae</taxon>
        <taxon>rosids</taxon>
        <taxon>fabids</taxon>
        <taxon>Fabales</taxon>
        <taxon>Fabaceae</taxon>
        <taxon>Cercidoideae</taxon>
        <taxon>Cercideae</taxon>
        <taxon>Bauhiniinae</taxon>
        <taxon>Bauhinia</taxon>
    </lineage>
</organism>
<evidence type="ECO:0000313" key="1">
    <source>
        <dbReference type="EMBL" id="KAI4344705.1"/>
    </source>
</evidence>
<dbReference type="Proteomes" id="UP000828941">
    <property type="component" value="Chromosome 5"/>
</dbReference>
<sequence>MPESKPVVGLSWQPKLPIPSSSGTSNGGSVAKSQTEVSSSTLWKPNSELVDGLFVPSNEPRKLNKFLRKQIKDTAGNNWFDMPAQTLTPELQKDLKLLKLRGAIDPKRHYKKGDSNLKSLPKYFQVGTVIESPLEFYSNRLTKKERKATLADELLSDQDLAAYRKRKVQEIEEQNRPGGNDKWKIKGSTVDCQPVLEISCNTRGLKVEI</sequence>
<name>A0ACB9PCN6_BAUVA</name>
<protein>
    <submittedName>
        <fullName evidence="1">Uncharacterized protein</fullName>
    </submittedName>
</protein>
<accession>A0ACB9PCN6</accession>
<gene>
    <name evidence="1" type="ORF">L6164_011901</name>
</gene>
<evidence type="ECO:0000313" key="2">
    <source>
        <dbReference type="Proteomes" id="UP000828941"/>
    </source>
</evidence>
<keyword evidence="2" id="KW-1185">Reference proteome</keyword>
<proteinExistence type="predicted"/>
<reference evidence="1 2" key="1">
    <citation type="journal article" date="2022" name="DNA Res.">
        <title>Chromosomal-level genome assembly of the orchid tree Bauhinia variegata (Leguminosae; Cercidoideae) supports the allotetraploid origin hypothesis of Bauhinia.</title>
        <authorList>
            <person name="Zhong Y."/>
            <person name="Chen Y."/>
            <person name="Zheng D."/>
            <person name="Pang J."/>
            <person name="Liu Y."/>
            <person name="Luo S."/>
            <person name="Meng S."/>
            <person name="Qian L."/>
            <person name="Wei D."/>
            <person name="Dai S."/>
            <person name="Zhou R."/>
        </authorList>
    </citation>
    <scope>NUCLEOTIDE SEQUENCE [LARGE SCALE GENOMIC DNA]</scope>
    <source>
        <strain evidence="1">BV-YZ2020</strain>
    </source>
</reference>
<dbReference type="EMBL" id="CM039430">
    <property type="protein sequence ID" value="KAI4344705.1"/>
    <property type="molecule type" value="Genomic_DNA"/>
</dbReference>